<dbReference type="GO" id="GO:0004674">
    <property type="term" value="F:protein serine/threonine kinase activity"/>
    <property type="evidence" value="ECO:0007669"/>
    <property type="project" value="UniProtKB-KW"/>
</dbReference>
<evidence type="ECO:0000256" key="14">
    <source>
        <dbReference type="ARBA" id="ARBA00047951"/>
    </source>
</evidence>
<feature type="transmembrane region" description="Helical" evidence="15">
    <location>
        <begin position="308"/>
        <end position="331"/>
    </location>
</feature>
<dbReference type="AlphaFoldDB" id="A0AAV3QJM5"/>
<keyword evidence="9 15" id="KW-1133">Transmembrane helix</keyword>
<dbReference type="PANTHER" id="PTHR27005:SF515">
    <property type="entry name" value="WALL-ASSOCIATED RECEPTOR KINASE-LIKE 10-RELATED"/>
    <property type="match status" value="1"/>
</dbReference>
<evidence type="ECO:0000256" key="11">
    <source>
        <dbReference type="ARBA" id="ARBA00023157"/>
    </source>
</evidence>
<evidence type="ECO:0000256" key="7">
    <source>
        <dbReference type="ARBA" id="ARBA00022777"/>
    </source>
</evidence>
<dbReference type="PROSITE" id="PS00108">
    <property type="entry name" value="PROTEIN_KINASE_ST"/>
    <property type="match status" value="1"/>
</dbReference>
<keyword evidence="4 15" id="KW-0812">Transmembrane</keyword>
<dbReference type="GO" id="GO:0007166">
    <property type="term" value="P:cell surface receptor signaling pathway"/>
    <property type="evidence" value="ECO:0007669"/>
    <property type="project" value="InterPro"/>
</dbReference>
<keyword evidence="7" id="KW-0418">Kinase</keyword>
<feature type="signal peptide" evidence="16">
    <location>
        <begin position="1"/>
        <end position="28"/>
    </location>
</feature>
<accession>A0AAV3QJM5</accession>
<reference evidence="18 19" key="1">
    <citation type="submission" date="2024-01" db="EMBL/GenBank/DDBJ databases">
        <title>The complete chloroplast genome sequence of Lithospermum erythrorhizon: insights into the phylogenetic relationship among Boraginaceae species and the maternal lineages of purple gromwells.</title>
        <authorList>
            <person name="Okada T."/>
            <person name="Watanabe K."/>
        </authorList>
    </citation>
    <scope>NUCLEOTIDE SEQUENCE [LARGE SCALE GENOMIC DNA]</scope>
</reference>
<dbReference type="Pfam" id="PF13947">
    <property type="entry name" value="GUB_WAK_bind"/>
    <property type="match status" value="1"/>
</dbReference>
<dbReference type="CDD" id="cd14066">
    <property type="entry name" value="STKc_IRAK"/>
    <property type="match status" value="1"/>
</dbReference>
<comment type="catalytic activity">
    <reaction evidence="14">
        <text>L-threonyl-[protein] + ATP = O-phospho-L-threonyl-[protein] + ADP + H(+)</text>
        <dbReference type="Rhea" id="RHEA:46608"/>
        <dbReference type="Rhea" id="RHEA-COMP:11060"/>
        <dbReference type="Rhea" id="RHEA-COMP:11605"/>
        <dbReference type="ChEBI" id="CHEBI:15378"/>
        <dbReference type="ChEBI" id="CHEBI:30013"/>
        <dbReference type="ChEBI" id="CHEBI:30616"/>
        <dbReference type="ChEBI" id="CHEBI:61977"/>
        <dbReference type="ChEBI" id="CHEBI:456216"/>
    </reaction>
</comment>
<evidence type="ECO:0000313" key="19">
    <source>
        <dbReference type="Proteomes" id="UP001454036"/>
    </source>
</evidence>
<evidence type="ECO:0000256" key="5">
    <source>
        <dbReference type="ARBA" id="ARBA00022729"/>
    </source>
</evidence>
<keyword evidence="12" id="KW-0325">Glycoprotein</keyword>
<evidence type="ECO:0000256" key="10">
    <source>
        <dbReference type="ARBA" id="ARBA00023136"/>
    </source>
</evidence>
<evidence type="ECO:0000256" key="1">
    <source>
        <dbReference type="ARBA" id="ARBA00004479"/>
    </source>
</evidence>
<evidence type="ECO:0000256" key="6">
    <source>
        <dbReference type="ARBA" id="ARBA00022741"/>
    </source>
</evidence>
<keyword evidence="19" id="KW-1185">Reference proteome</keyword>
<dbReference type="InterPro" id="IPR025287">
    <property type="entry name" value="WAK_GUB"/>
</dbReference>
<keyword evidence="3" id="KW-0808">Transferase</keyword>
<comment type="catalytic activity">
    <reaction evidence="13">
        <text>L-seryl-[protein] + ATP = O-phospho-L-seryl-[protein] + ADP + H(+)</text>
        <dbReference type="Rhea" id="RHEA:17989"/>
        <dbReference type="Rhea" id="RHEA-COMP:9863"/>
        <dbReference type="Rhea" id="RHEA-COMP:11604"/>
        <dbReference type="ChEBI" id="CHEBI:15378"/>
        <dbReference type="ChEBI" id="CHEBI:29999"/>
        <dbReference type="ChEBI" id="CHEBI:30616"/>
        <dbReference type="ChEBI" id="CHEBI:83421"/>
        <dbReference type="ChEBI" id="CHEBI:456216"/>
    </reaction>
</comment>
<dbReference type="InterPro" id="IPR008271">
    <property type="entry name" value="Ser/Thr_kinase_AS"/>
</dbReference>
<comment type="caution">
    <text evidence="18">The sequence shown here is derived from an EMBL/GenBank/DDBJ whole genome shotgun (WGS) entry which is preliminary data.</text>
</comment>
<keyword evidence="2" id="KW-0723">Serine/threonine-protein kinase</keyword>
<dbReference type="InterPro" id="IPR011009">
    <property type="entry name" value="Kinase-like_dom_sf"/>
</dbReference>
<evidence type="ECO:0000256" key="9">
    <source>
        <dbReference type="ARBA" id="ARBA00022989"/>
    </source>
</evidence>
<dbReference type="GO" id="GO:0005524">
    <property type="term" value="F:ATP binding"/>
    <property type="evidence" value="ECO:0007669"/>
    <property type="project" value="UniProtKB-KW"/>
</dbReference>
<dbReference type="Pfam" id="PF00069">
    <property type="entry name" value="Pkinase"/>
    <property type="match status" value="1"/>
</dbReference>
<feature type="domain" description="Protein kinase" evidence="17">
    <location>
        <begin position="381"/>
        <end position="656"/>
    </location>
</feature>
<organism evidence="18 19">
    <name type="scientific">Lithospermum erythrorhizon</name>
    <name type="common">Purple gromwell</name>
    <name type="synonym">Lithospermum officinale var. erythrorhizon</name>
    <dbReference type="NCBI Taxonomy" id="34254"/>
    <lineage>
        <taxon>Eukaryota</taxon>
        <taxon>Viridiplantae</taxon>
        <taxon>Streptophyta</taxon>
        <taxon>Embryophyta</taxon>
        <taxon>Tracheophyta</taxon>
        <taxon>Spermatophyta</taxon>
        <taxon>Magnoliopsida</taxon>
        <taxon>eudicotyledons</taxon>
        <taxon>Gunneridae</taxon>
        <taxon>Pentapetalae</taxon>
        <taxon>asterids</taxon>
        <taxon>lamiids</taxon>
        <taxon>Boraginales</taxon>
        <taxon>Boraginaceae</taxon>
        <taxon>Boraginoideae</taxon>
        <taxon>Lithospermeae</taxon>
        <taxon>Lithospermum</taxon>
    </lineage>
</organism>
<sequence length="706" mass="78827">MAVMLQKFVASLLLLLLSIMGVVPQAASTSPIANSGCQSQCGNVSIWYPFGIGSADCFYNHWFEILCRQDRPYLSLNQDGVEEYEVLAMKSSMYDPRAITIRSNTSNIRFCKDTSDLVVMGADLTGSPFVYDDYNKLMLIGCGTATAKLSDGNDSIVGGCTSSCNGARGIIDGCHGINCCQDQSMFFYAFTPTELKLSFSKLFTGNNSCGSAFIVDDGWYPKNASVFSDPSADLVDVEVPLVLTFRIPTWMPGPGFENNKYCEPRYYQFWDCFCPCGFSGNPYILDGCQDSDGYHCSESYLKKNLTSIVVGGICLVISVVAAIIYMLYMIIRRRIERNHKDKRFKRNGGLLLQKYLSSNENIMEKVRLFTGKDLNKATDNFNENRVLGRGGQGTVYKGMLHDGKIVAIKKSKLLVNENQVEEFINEIIILSQIDHRNVVKLFGCCLEMDVPLLVYEFIPNGTLYNLIHSENTHYPLSWEVRLRIALEVAEALAYLHSATSIPIYHRDIKSSNILLDEKFKAKVADFGTSRNIGIDQTHLTTLVKGTFGYLDPEYFQSSQFTEKSDVYSFGVVLVELLTGLKPICFSEEEQSHLNLAGLFLLALEENRVNGILDPQVKETSNEEEREAIIRLSQQCLNMNGRHRPSMKEIVMELQNIKKSQIPSTVPVNSYENGDLVEIELERLGVVTSSHLTASSSDASPLISSSF</sequence>
<dbReference type="SUPFAM" id="SSF56112">
    <property type="entry name" value="Protein kinase-like (PK-like)"/>
    <property type="match status" value="1"/>
</dbReference>
<dbReference type="GO" id="GO:0005886">
    <property type="term" value="C:plasma membrane"/>
    <property type="evidence" value="ECO:0007669"/>
    <property type="project" value="TreeGrafter"/>
</dbReference>
<dbReference type="Proteomes" id="UP001454036">
    <property type="component" value="Unassembled WGS sequence"/>
</dbReference>
<evidence type="ECO:0000313" key="18">
    <source>
        <dbReference type="EMBL" id="GAA0163378.1"/>
    </source>
</evidence>
<dbReference type="InterPro" id="IPR000719">
    <property type="entry name" value="Prot_kinase_dom"/>
</dbReference>
<evidence type="ECO:0000256" key="16">
    <source>
        <dbReference type="SAM" id="SignalP"/>
    </source>
</evidence>
<dbReference type="PANTHER" id="PTHR27005">
    <property type="entry name" value="WALL-ASSOCIATED RECEPTOR KINASE-LIKE 21"/>
    <property type="match status" value="1"/>
</dbReference>
<evidence type="ECO:0000259" key="17">
    <source>
        <dbReference type="PROSITE" id="PS50011"/>
    </source>
</evidence>
<dbReference type="Gene3D" id="1.10.510.10">
    <property type="entry name" value="Transferase(Phosphotransferase) domain 1"/>
    <property type="match status" value="1"/>
</dbReference>
<gene>
    <name evidence="18" type="ORF">LIER_19261</name>
</gene>
<dbReference type="GO" id="GO:0030247">
    <property type="term" value="F:polysaccharide binding"/>
    <property type="evidence" value="ECO:0007669"/>
    <property type="project" value="InterPro"/>
</dbReference>
<keyword evidence="10 15" id="KW-0472">Membrane</keyword>
<keyword evidence="6" id="KW-0547">Nucleotide-binding</keyword>
<name>A0AAV3QJM5_LITER</name>
<dbReference type="FunFam" id="3.30.200.20:FF:000043">
    <property type="entry name" value="Wall-associated receptor kinase 2"/>
    <property type="match status" value="1"/>
</dbReference>
<dbReference type="EMBL" id="BAABME010004733">
    <property type="protein sequence ID" value="GAA0163378.1"/>
    <property type="molecule type" value="Genomic_DNA"/>
</dbReference>
<keyword evidence="18" id="KW-0675">Receptor</keyword>
<dbReference type="InterPro" id="IPR045274">
    <property type="entry name" value="WAK-like"/>
</dbReference>
<dbReference type="Gene3D" id="3.30.200.20">
    <property type="entry name" value="Phosphorylase Kinase, domain 1"/>
    <property type="match status" value="1"/>
</dbReference>
<keyword evidence="5 16" id="KW-0732">Signal</keyword>
<feature type="chain" id="PRO_5043999686" evidence="16">
    <location>
        <begin position="29"/>
        <end position="706"/>
    </location>
</feature>
<evidence type="ECO:0000256" key="4">
    <source>
        <dbReference type="ARBA" id="ARBA00022692"/>
    </source>
</evidence>
<evidence type="ECO:0000256" key="13">
    <source>
        <dbReference type="ARBA" id="ARBA00047558"/>
    </source>
</evidence>
<evidence type="ECO:0000256" key="12">
    <source>
        <dbReference type="ARBA" id="ARBA00023180"/>
    </source>
</evidence>
<proteinExistence type="predicted"/>
<dbReference type="FunFam" id="1.10.510.10:FF:000084">
    <property type="entry name" value="Wall-associated receptor kinase 2"/>
    <property type="match status" value="1"/>
</dbReference>
<dbReference type="PROSITE" id="PS50011">
    <property type="entry name" value="PROTEIN_KINASE_DOM"/>
    <property type="match status" value="1"/>
</dbReference>
<comment type="subcellular location">
    <subcellularLocation>
        <location evidence="1">Membrane</location>
        <topology evidence="1">Single-pass type I membrane protein</topology>
    </subcellularLocation>
</comment>
<evidence type="ECO:0000256" key="8">
    <source>
        <dbReference type="ARBA" id="ARBA00022840"/>
    </source>
</evidence>
<evidence type="ECO:0000256" key="2">
    <source>
        <dbReference type="ARBA" id="ARBA00022527"/>
    </source>
</evidence>
<keyword evidence="8" id="KW-0067">ATP-binding</keyword>
<protein>
    <submittedName>
        <fullName evidence="18">Transmembrane signal receptor</fullName>
    </submittedName>
</protein>
<evidence type="ECO:0000256" key="3">
    <source>
        <dbReference type="ARBA" id="ARBA00022679"/>
    </source>
</evidence>
<evidence type="ECO:0000256" key="15">
    <source>
        <dbReference type="SAM" id="Phobius"/>
    </source>
</evidence>
<keyword evidence="11" id="KW-1015">Disulfide bond</keyword>
<dbReference type="SMART" id="SM00220">
    <property type="entry name" value="S_TKc"/>
    <property type="match status" value="1"/>
</dbReference>